<keyword evidence="4" id="KW-0804">Transcription</keyword>
<evidence type="ECO:0000259" key="5">
    <source>
        <dbReference type="Pfam" id="PF04542"/>
    </source>
</evidence>
<keyword evidence="3" id="KW-0731">Sigma factor</keyword>
<accession>A0A845DPU8</accession>
<dbReference type="GO" id="GO:0006352">
    <property type="term" value="P:DNA-templated transcription initiation"/>
    <property type="evidence" value="ECO:0007669"/>
    <property type="project" value="InterPro"/>
</dbReference>
<reference evidence="7 8" key="1">
    <citation type="submission" date="2019-11" db="EMBL/GenBank/DDBJ databases">
        <title>Genome sequences of 17 halophilic strains isolated from different environments.</title>
        <authorList>
            <person name="Furrow R.E."/>
        </authorList>
    </citation>
    <scope>NUCLEOTIDE SEQUENCE [LARGE SCALE GENOMIC DNA]</scope>
    <source>
        <strain evidence="7 8">22511_23_Filter</strain>
    </source>
</reference>
<evidence type="ECO:0000256" key="4">
    <source>
        <dbReference type="ARBA" id="ARBA00023163"/>
    </source>
</evidence>
<evidence type="ECO:0000256" key="3">
    <source>
        <dbReference type="ARBA" id="ARBA00023082"/>
    </source>
</evidence>
<dbReference type="InterPro" id="IPR013324">
    <property type="entry name" value="RNA_pol_sigma_r3/r4-like"/>
</dbReference>
<dbReference type="Pfam" id="PF08281">
    <property type="entry name" value="Sigma70_r4_2"/>
    <property type="match status" value="1"/>
</dbReference>
<comment type="caution">
    <text evidence="7">The sequence shown here is derived from an EMBL/GenBank/DDBJ whole genome shotgun (WGS) entry which is preliminary data.</text>
</comment>
<dbReference type="PANTHER" id="PTHR43133">
    <property type="entry name" value="RNA POLYMERASE ECF-TYPE SIGMA FACTO"/>
    <property type="match status" value="1"/>
</dbReference>
<feature type="domain" description="RNA polymerase sigma-70 region 2" evidence="5">
    <location>
        <begin position="24"/>
        <end position="93"/>
    </location>
</feature>
<dbReference type="Gene3D" id="1.10.10.10">
    <property type="entry name" value="Winged helix-like DNA-binding domain superfamily/Winged helix DNA-binding domain"/>
    <property type="match status" value="1"/>
</dbReference>
<sequence length="189" mass="22390">MAQPTDLDLYERIRQKDKEALEVLYDRYEKLLYSFAFRMMKDSQAAEEVMQDVFMKLWRGKGAGQYVSGRGKFSSWLLTITRNASIDLIRKKKVQEVEWDQRDSVHEDLPGVEQEIEDKEERDQLRRAVHTLPDEQQRMICLFYFQGMSQREIAEKCDIPLGTVKGRVRLALKKLREHLEKEGGIVYER</sequence>
<evidence type="ECO:0000313" key="8">
    <source>
        <dbReference type="Proteomes" id="UP000460949"/>
    </source>
</evidence>
<dbReference type="OrthoDB" id="9784272at2"/>
<proteinExistence type="inferred from homology"/>
<comment type="similarity">
    <text evidence="1">Belongs to the sigma-70 factor family. ECF subfamily.</text>
</comment>
<name>A0A845DPU8_9BACI</name>
<dbReference type="InterPro" id="IPR013325">
    <property type="entry name" value="RNA_pol_sigma_r2"/>
</dbReference>
<dbReference type="InterPro" id="IPR039425">
    <property type="entry name" value="RNA_pol_sigma-70-like"/>
</dbReference>
<evidence type="ECO:0000256" key="1">
    <source>
        <dbReference type="ARBA" id="ARBA00010641"/>
    </source>
</evidence>
<dbReference type="GO" id="GO:0016987">
    <property type="term" value="F:sigma factor activity"/>
    <property type="evidence" value="ECO:0007669"/>
    <property type="project" value="UniProtKB-KW"/>
</dbReference>
<dbReference type="SUPFAM" id="SSF88946">
    <property type="entry name" value="Sigma2 domain of RNA polymerase sigma factors"/>
    <property type="match status" value="1"/>
</dbReference>
<gene>
    <name evidence="7" type="ORF">GLW04_07045</name>
</gene>
<dbReference type="PANTHER" id="PTHR43133:SF62">
    <property type="entry name" value="RNA POLYMERASE SIGMA FACTOR SIGZ"/>
    <property type="match status" value="1"/>
</dbReference>
<evidence type="ECO:0000256" key="2">
    <source>
        <dbReference type="ARBA" id="ARBA00023015"/>
    </source>
</evidence>
<dbReference type="InterPro" id="IPR007627">
    <property type="entry name" value="RNA_pol_sigma70_r2"/>
</dbReference>
<feature type="domain" description="RNA polymerase sigma factor 70 region 4 type 2" evidence="6">
    <location>
        <begin position="123"/>
        <end position="175"/>
    </location>
</feature>
<dbReference type="Gene3D" id="1.10.1740.10">
    <property type="match status" value="1"/>
</dbReference>
<dbReference type="SUPFAM" id="SSF88659">
    <property type="entry name" value="Sigma3 and sigma4 domains of RNA polymerase sigma factors"/>
    <property type="match status" value="1"/>
</dbReference>
<dbReference type="InterPro" id="IPR036388">
    <property type="entry name" value="WH-like_DNA-bd_sf"/>
</dbReference>
<dbReference type="AlphaFoldDB" id="A0A845DPU8"/>
<dbReference type="CDD" id="cd06171">
    <property type="entry name" value="Sigma70_r4"/>
    <property type="match status" value="1"/>
</dbReference>
<organism evidence="7 8">
    <name type="scientific">Halobacillus litoralis</name>
    <dbReference type="NCBI Taxonomy" id="45668"/>
    <lineage>
        <taxon>Bacteria</taxon>
        <taxon>Bacillati</taxon>
        <taxon>Bacillota</taxon>
        <taxon>Bacilli</taxon>
        <taxon>Bacillales</taxon>
        <taxon>Bacillaceae</taxon>
        <taxon>Halobacillus</taxon>
    </lineage>
</organism>
<evidence type="ECO:0000259" key="6">
    <source>
        <dbReference type="Pfam" id="PF08281"/>
    </source>
</evidence>
<dbReference type="EMBL" id="WMET01000001">
    <property type="protein sequence ID" value="MYL19641.1"/>
    <property type="molecule type" value="Genomic_DNA"/>
</dbReference>
<dbReference type="Proteomes" id="UP000460949">
    <property type="component" value="Unassembled WGS sequence"/>
</dbReference>
<evidence type="ECO:0000313" key="7">
    <source>
        <dbReference type="EMBL" id="MYL19641.1"/>
    </source>
</evidence>
<dbReference type="NCBIfam" id="TIGR02937">
    <property type="entry name" value="sigma70-ECF"/>
    <property type="match status" value="1"/>
</dbReference>
<protein>
    <submittedName>
        <fullName evidence="7">Sigma-70 family RNA polymerase sigma factor</fullName>
    </submittedName>
</protein>
<dbReference type="Pfam" id="PF04542">
    <property type="entry name" value="Sigma70_r2"/>
    <property type="match status" value="1"/>
</dbReference>
<dbReference type="InterPro" id="IPR013249">
    <property type="entry name" value="RNA_pol_sigma70_r4_t2"/>
</dbReference>
<dbReference type="RefSeq" id="WP_160836010.1">
    <property type="nucleotide sequence ID" value="NZ_WMET01000001.1"/>
</dbReference>
<dbReference type="GO" id="GO:0003677">
    <property type="term" value="F:DNA binding"/>
    <property type="evidence" value="ECO:0007669"/>
    <property type="project" value="InterPro"/>
</dbReference>
<dbReference type="InterPro" id="IPR014284">
    <property type="entry name" value="RNA_pol_sigma-70_dom"/>
</dbReference>
<keyword evidence="2" id="KW-0805">Transcription regulation</keyword>